<dbReference type="InterPro" id="IPR005467">
    <property type="entry name" value="His_kinase_dom"/>
</dbReference>
<organism evidence="15 16">
    <name type="scientific">Sphingomonas echinoides</name>
    <dbReference type="NCBI Taxonomy" id="59803"/>
    <lineage>
        <taxon>Bacteria</taxon>
        <taxon>Pseudomonadati</taxon>
        <taxon>Pseudomonadota</taxon>
        <taxon>Alphaproteobacteria</taxon>
        <taxon>Sphingomonadales</taxon>
        <taxon>Sphingomonadaceae</taxon>
        <taxon>Sphingomonas</taxon>
    </lineage>
</organism>
<reference evidence="15 16" key="1">
    <citation type="submission" date="2023-11" db="EMBL/GenBank/DDBJ databases">
        <title>MicrobeMod: A computational toolkit for identifying prokaryotic methylation and restriction-modification with nanopore sequencing.</title>
        <authorList>
            <person name="Crits-Christoph A."/>
            <person name="Kang S.C."/>
            <person name="Lee H."/>
            <person name="Ostrov N."/>
        </authorList>
    </citation>
    <scope>NUCLEOTIDE SEQUENCE [LARGE SCALE GENOMIC DNA]</scope>
    <source>
        <strain evidence="15 16">ATCC 14820</strain>
    </source>
</reference>
<dbReference type="PANTHER" id="PTHR41523:SF8">
    <property type="entry name" value="ETHYLENE RESPONSE SENSOR PROTEIN"/>
    <property type="match status" value="1"/>
</dbReference>
<dbReference type="Pfam" id="PF13493">
    <property type="entry name" value="DUF4118"/>
    <property type="match status" value="1"/>
</dbReference>
<dbReference type="InterPro" id="IPR011495">
    <property type="entry name" value="Sig_transdc_His_kin_sub2_dim/P"/>
</dbReference>
<dbReference type="Proteomes" id="UP001279660">
    <property type="component" value="Unassembled WGS sequence"/>
</dbReference>
<name>A0ABU4PQL9_9SPHN</name>
<feature type="transmembrane region" description="Helical" evidence="13">
    <location>
        <begin position="20"/>
        <end position="40"/>
    </location>
</feature>
<dbReference type="PROSITE" id="PS50109">
    <property type="entry name" value="HIS_KIN"/>
    <property type="match status" value="1"/>
</dbReference>
<dbReference type="InterPro" id="IPR025201">
    <property type="entry name" value="KdpD_TM"/>
</dbReference>
<evidence type="ECO:0000259" key="14">
    <source>
        <dbReference type="PROSITE" id="PS50109"/>
    </source>
</evidence>
<feature type="transmembrane region" description="Helical" evidence="13">
    <location>
        <begin position="46"/>
        <end position="64"/>
    </location>
</feature>
<dbReference type="Pfam" id="PF07568">
    <property type="entry name" value="HisKA_2"/>
    <property type="match status" value="1"/>
</dbReference>
<dbReference type="InterPro" id="IPR038318">
    <property type="entry name" value="KdpD_sf"/>
</dbReference>
<evidence type="ECO:0000313" key="15">
    <source>
        <dbReference type="EMBL" id="MDX5985437.1"/>
    </source>
</evidence>
<keyword evidence="8" id="KW-0418">Kinase</keyword>
<keyword evidence="7" id="KW-0547">Nucleotide-binding</keyword>
<evidence type="ECO:0000256" key="6">
    <source>
        <dbReference type="ARBA" id="ARBA00022692"/>
    </source>
</evidence>
<evidence type="ECO:0000256" key="10">
    <source>
        <dbReference type="ARBA" id="ARBA00022989"/>
    </source>
</evidence>
<keyword evidence="16" id="KW-1185">Reference proteome</keyword>
<evidence type="ECO:0000256" key="13">
    <source>
        <dbReference type="SAM" id="Phobius"/>
    </source>
</evidence>
<dbReference type="Gene3D" id="3.30.565.10">
    <property type="entry name" value="Histidine kinase-like ATPase, C-terminal domain"/>
    <property type="match status" value="1"/>
</dbReference>
<evidence type="ECO:0000256" key="12">
    <source>
        <dbReference type="ARBA" id="ARBA00023136"/>
    </source>
</evidence>
<comment type="catalytic activity">
    <reaction evidence="1">
        <text>ATP + protein L-histidine = ADP + protein N-phospho-L-histidine.</text>
        <dbReference type="EC" id="2.7.13.3"/>
    </reaction>
</comment>
<feature type="domain" description="Histidine kinase" evidence="14">
    <location>
        <begin position="152"/>
        <end position="345"/>
    </location>
</feature>
<feature type="transmembrane region" description="Helical" evidence="13">
    <location>
        <begin position="71"/>
        <end position="89"/>
    </location>
</feature>
<keyword evidence="4" id="KW-0597">Phosphoprotein</keyword>
<proteinExistence type="predicted"/>
<evidence type="ECO:0000256" key="7">
    <source>
        <dbReference type="ARBA" id="ARBA00022741"/>
    </source>
</evidence>
<accession>A0ABU4PQL9</accession>
<keyword evidence="11" id="KW-0902">Two-component regulatory system</keyword>
<keyword evidence="5" id="KW-0808">Transferase</keyword>
<evidence type="ECO:0000256" key="1">
    <source>
        <dbReference type="ARBA" id="ARBA00000085"/>
    </source>
</evidence>
<dbReference type="EC" id="2.7.13.3" evidence="3"/>
<comment type="subcellular location">
    <subcellularLocation>
        <location evidence="2">Membrane</location>
        <topology evidence="2">Multi-pass membrane protein</topology>
    </subcellularLocation>
</comment>
<evidence type="ECO:0000313" key="16">
    <source>
        <dbReference type="Proteomes" id="UP001279660"/>
    </source>
</evidence>
<feature type="transmembrane region" description="Helical" evidence="13">
    <location>
        <begin position="95"/>
        <end position="115"/>
    </location>
</feature>
<protein>
    <recommendedName>
        <fullName evidence="3">histidine kinase</fullName>
        <ecNumber evidence="3">2.7.13.3</ecNumber>
    </recommendedName>
</protein>
<evidence type="ECO:0000256" key="2">
    <source>
        <dbReference type="ARBA" id="ARBA00004141"/>
    </source>
</evidence>
<dbReference type="PANTHER" id="PTHR41523">
    <property type="entry name" value="TWO-COMPONENT SYSTEM SENSOR PROTEIN"/>
    <property type="match status" value="1"/>
</dbReference>
<evidence type="ECO:0000256" key="9">
    <source>
        <dbReference type="ARBA" id="ARBA00022840"/>
    </source>
</evidence>
<dbReference type="Pfam" id="PF02518">
    <property type="entry name" value="HATPase_c"/>
    <property type="match status" value="1"/>
</dbReference>
<keyword evidence="10 13" id="KW-1133">Transmembrane helix</keyword>
<evidence type="ECO:0000256" key="4">
    <source>
        <dbReference type="ARBA" id="ARBA00022553"/>
    </source>
</evidence>
<dbReference type="SUPFAM" id="SSF55874">
    <property type="entry name" value="ATPase domain of HSP90 chaperone/DNA topoisomerase II/histidine kinase"/>
    <property type="match status" value="1"/>
</dbReference>
<keyword evidence="12 13" id="KW-0472">Membrane</keyword>
<dbReference type="Gene3D" id="1.20.120.620">
    <property type="entry name" value="Backbone structure of the membrane domain of e. Coli histidine kinase receptor kdpd"/>
    <property type="match status" value="1"/>
</dbReference>
<dbReference type="InterPro" id="IPR036890">
    <property type="entry name" value="HATPase_C_sf"/>
</dbReference>
<dbReference type="InterPro" id="IPR003594">
    <property type="entry name" value="HATPase_dom"/>
</dbReference>
<evidence type="ECO:0000256" key="5">
    <source>
        <dbReference type="ARBA" id="ARBA00022679"/>
    </source>
</evidence>
<keyword evidence="9" id="KW-0067">ATP-binding</keyword>
<gene>
    <name evidence="15" type="ORF">SIL82_14360</name>
</gene>
<dbReference type="SMART" id="SM00387">
    <property type="entry name" value="HATPase_c"/>
    <property type="match status" value="1"/>
</dbReference>
<dbReference type="EMBL" id="JAWXXV010000001">
    <property type="protein sequence ID" value="MDX5985437.1"/>
    <property type="molecule type" value="Genomic_DNA"/>
</dbReference>
<comment type="caution">
    <text evidence="15">The sequence shown here is derived from an EMBL/GenBank/DDBJ whole genome shotgun (WGS) entry which is preliminary data.</text>
</comment>
<dbReference type="RefSeq" id="WP_010408105.1">
    <property type="nucleotide sequence ID" value="NZ_JAWXXV010000001.1"/>
</dbReference>
<sequence length="351" mass="37918">MNDLRPNLLERLPLLTDRPILAYVFAALSAVLAGLLRSALNPYFPPGFPFLTFFPAVIISAFLWGRGPGVLSAILCGLIAWYFFIAPLFSFQIGAPTATALLFYIGVVAVDIALVDMMQKANARLREERERTRELAAQRLDLVERSDVLFNELQHRVSNNLMMVAALLSVQRRALTDAGARQILDNAVHRVQLIGRIQRQLYDVSGGQVALDRFVTDLVADLAEAGGKPGIACRVDAQADMVLDPNALIPLALILAEAVANAFEHGFADRETGQIDIRVKSADGLLNLSVTDNGVGLPTDFDITLPTSLGLTIATTLARQLGGTFDVQRGDAGGTITRLTMASATPRLAAR</sequence>
<evidence type="ECO:0000256" key="8">
    <source>
        <dbReference type="ARBA" id="ARBA00022777"/>
    </source>
</evidence>
<evidence type="ECO:0000256" key="11">
    <source>
        <dbReference type="ARBA" id="ARBA00023012"/>
    </source>
</evidence>
<evidence type="ECO:0000256" key="3">
    <source>
        <dbReference type="ARBA" id="ARBA00012438"/>
    </source>
</evidence>
<keyword evidence="6 13" id="KW-0812">Transmembrane</keyword>